<dbReference type="InterPro" id="IPR017855">
    <property type="entry name" value="SMAD-like_dom_sf"/>
</dbReference>
<feature type="compositionally biased region" description="Acidic residues" evidence="6">
    <location>
        <begin position="137"/>
        <end position="149"/>
    </location>
</feature>
<evidence type="ECO:0000256" key="3">
    <source>
        <dbReference type="ARBA" id="ARBA00023125"/>
    </source>
</evidence>
<dbReference type="FunFam" id="1.10.10.10:FF:000093">
    <property type="entry name" value="Putative interferon regulatory factor 6"/>
    <property type="match status" value="1"/>
</dbReference>
<feature type="region of interest" description="Disordered" evidence="6">
    <location>
        <begin position="121"/>
        <end position="152"/>
    </location>
</feature>
<accession>A0A7L4KEH8</accession>
<dbReference type="CDD" id="cd00103">
    <property type="entry name" value="IRF"/>
    <property type="match status" value="1"/>
</dbReference>
<dbReference type="Pfam" id="PF00605">
    <property type="entry name" value="IRF"/>
    <property type="match status" value="1"/>
</dbReference>
<dbReference type="SMART" id="SM01243">
    <property type="entry name" value="IRF-3"/>
    <property type="match status" value="1"/>
</dbReference>
<dbReference type="InterPro" id="IPR008984">
    <property type="entry name" value="SMAD_FHA_dom_sf"/>
</dbReference>
<dbReference type="GO" id="GO:0005634">
    <property type="term" value="C:nucleus"/>
    <property type="evidence" value="ECO:0007669"/>
    <property type="project" value="UniProtKB-SubCell"/>
</dbReference>
<evidence type="ECO:0000259" key="7">
    <source>
        <dbReference type="PROSITE" id="PS51507"/>
    </source>
</evidence>
<dbReference type="GO" id="GO:0000978">
    <property type="term" value="F:RNA polymerase II cis-regulatory region sequence-specific DNA binding"/>
    <property type="evidence" value="ECO:0007669"/>
    <property type="project" value="TreeGrafter"/>
</dbReference>
<comment type="caution">
    <text evidence="8">The sequence shown here is derived from an EMBL/GenBank/DDBJ whole genome shotgun (WGS) entry which is preliminary data.</text>
</comment>
<keyword evidence="4" id="KW-0804">Transcription</keyword>
<dbReference type="GO" id="GO:0002376">
    <property type="term" value="P:immune system process"/>
    <property type="evidence" value="ECO:0007669"/>
    <property type="project" value="TreeGrafter"/>
</dbReference>
<comment type="subcellular location">
    <subcellularLocation>
        <location evidence="1">Nucleus</location>
    </subcellularLocation>
</comment>
<feature type="non-terminal residue" evidence="8">
    <location>
        <position position="347"/>
    </location>
</feature>
<evidence type="ECO:0000256" key="6">
    <source>
        <dbReference type="SAM" id="MobiDB-lite"/>
    </source>
</evidence>
<dbReference type="InterPro" id="IPR036388">
    <property type="entry name" value="WH-like_DNA-bd_sf"/>
</dbReference>
<dbReference type="PROSITE" id="PS51507">
    <property type="entry name" value="IRF_2"/>
    <property type="match status" value="1"/>
</dbReference>
<evidence type="ECO:0000256" key="4">
    <source>
        <dbReference type="ARBA" id="ARBA00023163"/>
    </source>
</evidence>
<reference evidence="8 9" key="1">
    <citation type="submission" date="2019-09" db="EMBL/GenBank/DDBJ databases">
        <title>Bird 10,000 Genomes (B10K) Project - Family phase.</title>
        <authorList>
            <person name="Zhang G."/>
        </authorList>
    </citation>
    <scope>NUCLEOTIDE SEQUENCE [LARGE SCALE GENOMIC DNA]</scope>
    <source>
        <strain evidence="8">B10K-CU-031-02</strain>
        <tissue evidence="8">Muscle</tissue>
    </source>
</reference>
<keyword evidence="5" id="KW-0539">Nucleus</keyword>
<dbReference type="Gene3D" id="2.60.200.10">
    <property type="match status" value="1"/>
</dbReference>
<feature type="domain" description="IRF tryptophan pentad repeat" evidence="7">
    <location>
        <begin position="7"/>
        <end position="115"/>
    </location>
</feature>
<keyword evidence="2" id="KW-0805">Transcription regulation</keyword>
<dbReference type="OrthoDB" id="9856880at2759"/>
<dbReference type="PANTHER" id="PTHR11949:SF9">
    <property type="entry name" value="INTERFERON REGULATORY FACTOR 6"/>
    <property type="match status" value="1"/>
</dbReference>
<dbReference type="SMART" id="SM00348">
    <property type="entry name" value="IRF"/>
    <property type="match status" value="1"/>
</dbReference>
<dbReference type="EMBL" id="VWPQ01014075">
    <property type="protein sequence ID" value="NXY51231.1"/>
    <property type="molecule type" value="Genomic_DNA"/>
</dbReference>
<dbReference type="PROSITE" id="PS00601">
    <property type="entry name" value="IRF_1"/>
    <property type="match status" value="1"/>
</dbReference>
<keyword evidence="3" id="KW-0238">DNA-binding</keyword>
<dbReference type="SUPFAM" id="SSF46785">
    <property type="entry name" value="Winged helix' DNA-binding domain"/>
    <property type="match status" value="1"/>
</dbReference>
<keyword evidence="9" id="KW-1185">Reference proteome</keyword>
<sequence length="347" mass="39556">MALHPRRVRLKPWLVAQVDSGMYPGLIWLNREAKRFQIPWKHATRHSPQHEEENTIFKAWAVETGKYQEGVDEPDPAKWKAQLRCALNKSREFNLMYDGTKEVPMNPIKIYEVCDIPQAQGSIINPGSTGSAPWDEKDNDLDDDEEEELNQSQHVPIQETFPFLNINDSPMAPANAENCSSEAVWPKNEPLDMEMPPTALQHDFFSSPELWISSLPMTDLEIKFEYRGKETGPTTTVSNPQGCRLFYGELGPMPDQEELFGPISLEQVKFPGTEQITNERQKIFTSRLLDVMDRGLILEVSGHAIYAVRLCQCKVYWSGPCAPSSTTPNLIERQKKVKLFCLETFLS</sequence>
<dbReference type="GO" id="GO:0045893">
    <property type="term" value="P:positive regulation of DNA-templated transcription"/>
    <property type="evidence" value="ECO:0007669"/>
    <property type="project" value="UniProtKB-ARBA"/>
</dbReference>
<name>A0A7L4KEH8_9AVES</name>
<dbReference type="InterPro" id="IPR019817">
    <property type="entry name" value="Interferon_reg_fac_CS"/>
</dbReference>
<gene>
    <name evidence="8" type="primary">Irf6</name>
    <name evidence="8" type="ORF">CEUAER_R09830</name>
</gene>
<evidence type="ECO:0000256" key="1">
    <source>
        <dbReference type="ARBA" id="ARBA00004123"/>
    </source>
</evidence>
<evidence type="ECO:0000256" key="2">
    <source>
        <dbReference type="ARBA" id="ARBA00023015"/>
    </source>
</evidence>
<organism evidence="8 9">
    <name type="scientific">Ceuthmochares aereus</name>
    <dbReference type="NCBI Taxonomy" id="1961834"/>
    <lineage>
        <taxon>Eukaryota</taxon>
        <taxon>Metazoa</taxon>
        <taxon>Chordata</taxon>
        <taxon>Craniata</taxon>
        <taxon>Vertebrata</taxon>
        <taxon>Euteleostomi</taxon>
        <taxon>Archelosauria</taxon>
        <taxon>Archosauria</taxon>
        <taxon>Dinosauria</taxon>
        <taxon>Saurischia</taxon>
        <taxon>Theropoda</taxon>
        <taxon>Coelurosauria</taxon>
        <taxon>Aves</taxon>
        <taxon>Neognathae</taxon>
        <taxon>Neoaves</taxon>
        <taxon>Otidimorphae</taxon>
        <taxon>Cuculiformes</taxon>
        <taxon>Cuculidae</taxon>
        <taxon>Ceuthmochares</taxon>
    </lineage>
</organism>
<evidence type="ECO:0000313" key="8">
    <source>
        <dbReference type="EMBL" id="NXY51231.1"/>
    </source>
</evidence>
<dbReference type="PANTHER" id="PTHR11949">
    <property type="entry name" value="INTERFERON REGULATORY FACTOR"/>
    <property type="match status" value="1"/>
</dbReference>
<evidence type="ECO:0000256" key="5">
    <source>
        <dbReference type="ARBA" id="ARBA00023242"/>
    </source>
</evidence>
<feature type="compositionally biased region" description="Polar residues" evidence="6">
    <location>
        <begin position="121"/>
        <end position="131"/>
    </location>
</feature>
<dbReference type="InterPro" id="IPR019471">
    <property type="entry name" value="Interferon_reg_factor-3"/>
</dbReference>
<dbReference type="Proteomes" id="UP000519239">
    <property type="component" value="Unassembled WGS sequence"/>
</dbReference>
<dbReference type="AlphaFoldDB" id="A0A7L4KEH8"/>
<dbReference type="InterPro" id="IPR036390">
    <property type="entry name" value="WH_DNA-bd_sf"/>
</dbReference>
<proteinExistence type="predicted"/>
<dbReference type="InterPro" id="IPR001346">
    <property type="entry name" value="Interferon_reg_fact_DNA-bd_dom"/>
</dbReference>
<protein>
    <submittedName>
        <fullName evidence="8">IRF6 factor</fullName>
    </submittedName>
</protein>
<dbReference type="Pfam" id="PF10401">
    <property type="entry name" value="IRF-3"/>
    <property type="match status" value="1"/>
</dbReference>
<dbReference type="GO" id="GO:0000981">
    <property type="term" value="F:DNA-binding transcription factor activity, RNA polymerase II-specific"/>
    <property type="evidence" value="ECO:0007669"/>
    <property type="project" value="TreeGrafter"/>
</dbReference>
<dbReference type="PRINTS" id="PR00267">
    <property type="entry name" value="INTFRNREGFCT"/>
</dbReference>
<evidence type="ECO:0000313" key="9">
    <source>
        <dbReference type="Proteomes" id="UP000519239"/>
    </source>
</evidence>
<dbReference type="SUPFAM" id="SSF49879">
    <property type="entry name" value="SMAD/FHA domain"/>
    <property type="match status" value="1"/>
</dbReference>
<feature type="non-terminal residue" evidence="8">
    <location>
        <position position="1"/>
    </location>
</feature>
<dbReference type="Gene3D" id="1.10.10.10">
    <property type="entry name" value="Winged helix-like DNA-binding domain superfamily/Winged helix DNA-binding domain"/>
    <property type="match status" value="1"/>
</dbReference>